<dbReference type="SUPFAM" id="SSF53335">
    <property type="entry name" value="S-adenosyl-L-methionine-dependent methyltransferases"/>
    <property type="match status" value="1"/>
</dbReference>
<dbReference type="InterPro" id="IPR023576">
    <property type="entry name" value="UbiE/COQ5_MeTrFase_CS"/>
</dbReference>
<keyword evidence="1 5" id="KW-0489">Methyltransferase</keyword>
<name>A0A8B6DPA4_MYTGA</name>
<dbReference type="GO" id="GO:0008425">
    <property type="term" value="F:2-methoxy-6-polyprenyl-1,4-benzoquinol methyltransferase activity"/>
    <property type="evidence" value="ECO:0007669"/>
    <property type="project" value="TreeGrafter"/>
</dbReference>
<dbReference type="GO" id="GO:0032259">
    <property type="term" value="P:methylation"/>
    <property type="evidence" value="ECO:0007669"/>
    <property type="project" value="UniProtKB-KW"/>
</dbReference>
<gene>
    <name evidence="5" type="ORF">MGAL_10B075751</name>
</gene>
<evidence type="ECO:0000256" key="2">
    <source>
        <dbReference type="ARBA" id="ARBA00022679"/>
    </source>
</evidence>
<dbReference type="AlphaFoldDB" id="A0A8B6DPA4"/>
<evidence type="ECO:0000256" key="3">
    <source>
        <dbReference type="ARBA" id="ARBA00022691"/>
    </source>
</evidence>
<organism evidence="5 6">
    <name type="scientific">Mytilus galloprovincialis</name>
    <name type="common">Mediterranean mussel</name>
    <dbReference type="NCBI Taxonomy" id="29158"/>
    <lineage>
        <taxon>Eukaryota</taxon>
        <taxon>Metazoa</taxon>
        <taxon>Spiralia</taxon>
        <taxon>Lophotrochozoa</taxon>
        <taxon>Mollusca</taxon>
        <taxon>Bivalvia</taxon>
        <taxon>Autobranchia</taxon>
        <taxon>Pteriomorphia</taxon>
        <taxon>Mytilida</taxon>
        <taxon>Mytiloidea</taxon>
        <taxon>Mytilidae</taxon>
        <taxon>Mytilinae</taxon>
        <taxon>Mytilus</taxon>
    </lineage>
</organism>
<dbReference type="EMBL" id="UYJE01003885">
    <property type="protein sequence ID" value="VDI23175.1"/>
    <property type="molecule type" value="Genomic_DNA"/>
</dbReference>
<dbReference type="CDD" id="cd02440">
    <property type="entry name" value="AdoMet_MTases"/>
    <property type="match status" value="1"/>
</dbReference>
<dbReference type="Gene3D" id="3.40.50.150">
    <property type="entry name" value="Vaccinia Virus protein VP39"/>
    <property type="match status" value="1"/>
</dbReference>
<reference evidence="5" key="1">
    <citation type="submission" date="2018-11" db="EMBL/GenBank/DDBJ databases">
        <authorList>
            <person name="Alioto T."/>
            <person name="Alioto T."/>
        </authorList>
    </citation>
    <scope>NUCLEOTIDE SEQUENCE</scope>
</reference>
<accession>A0A8B6DPA4</accession>
<dbReference type="PROSITE" id="PS51608">
    <property type="entry name" value="SAM_MT_UBIE"/>
    <property type="match status" value="1"/>
</dbReference>
<evidence type="ECO:0000313" key="6">
    <source>
        <dbReference type="Proteomes" id="UP000596742"/>
    </source>
</evidence>
<dbReference type="Pfam" id="PF01209">
    <property type="entry name" value="Ubie_methyltran"/>
    <property type="match status" value="1"/>
</dbReference>
<dbReference type="Proteomes" id="UP000596742">
    <property type="component" value="Unassembled WGS sequence"/>
</dbReference>
<protein>
    <submittedName>
        <fullName evidence="5">Demethylmenaquinone methyltransferase / 2-methoxy-6-polyprenyl-1,4-benzoquinol methylase</fullName>
    </submittedName>
</protein>
<evidence type="ECO:0000313" key="5">
    <source>
        <dbReference type="EMBL" id="VDI23175.1"/>
    </source>
</evidence>
<keyword evidence="2 5" id="KW-0808">Transferase</keyword>
<comment type="caution">
    <text evidence="5">The sequence shown here is derived from an EMBL/GenBank/DDBJ whole genome shotgun (WGS) entry which is preliminary data.</text>
</comment>
<dbReference type="InterPro" id="IPR029063">
    <property type="entry name" value="SAM-dependent_MTases_sf"/>
</dbReference>
<comment type="subunit">
    <text evidence="4">Component of a multi-subunit COQ enzyme complex, composed of at least COQ3, COQ4, COQ5, COQ6, COQ7 and COQ9. Interacts with PYURF; the interaction is direct, stabilizes COQ5 protein and associates PYURF with COQ enzyme complex.</text>
</comment>
<dbReference type="InterPro" id="IPR004033">
    <property type="entry name" value="UbiE/COQ5_MeTrFase"/>
</dbReference>
<dbReference type="PANTHER" id="PTHR43591">
    <property type="entry name" value="METHYLTRANSFERASE"/>
    <property type="match status" value="1"/>
</dbReference>
<dbReference type="PROSITE" id="PS01183">
    <property type="entry name" value="UBIE_1"/>
    <property type="match status" value="1"/>
</dbReference>
<keyword evidence="3" id="KW-0949">S-adenosyl-L-methionine</keyword>
<sequence>MAAPMKVRRLLCARKFNTFCRFMHSKQQNESQQKETHFGFQNIPENEKEDKVYEVFKNVASSYDLMNDAMSAGVHRLWKDHFIRRLGDIAFRFLKYIDNLNKNESDDLSVPNHIDGFQLHQEDQDLSSSSSSSSDEEDNHVTHHVTVCDINQEMLDVGRQKAESYGICSGMSWLKGNAECLQLEDNQFDAYTIAFGIRNCTHVDKVVEEAYRVLKPGGRFMCLEFSEVKNPLLRRLVDRQSV</sequence>
<dbReference type="OrthoDB" id="6329284at2759"/>
<proteinExistence type="predicted"/>
<keyword evidence="6" id="KW-1185">Reference proteome</keyword>
<evidence type="ECO:0000256" key="4">
    <source>
        <dbReference type="ARBA" id="ARBA00046387"/>
    </source>
</evidence>
<evidence type="ECO:0000256" key="1">
    <source>
        <dbReference type="ARBA" id="ARBA00022603"/>
    </source>
</evidence>
<dbReference type="PANTHER" id="PTHR43591:SF24">
    <property type="entry name" value="2-METHOXY-6-POLYPRENYL-1,4-BENZOQUINOL METHYLASE, MITOCHONDRIAL"/>
    <property type="match status" value="1"/>
</dbReference>
<dbReference type="PROSITE" id="PS01184">
    <property type="entry name" value="UBIE_2"/>
    <property type="match status" value="1"/>
</dbReference>